<keyword evidence="4" id="KW-1185">Reference proteome</keyword>
<dbReference type="Pfam" id="PF10442">
    <property type="entry name" value="FIST_C"/>
    <property type="match status" value="1"/>
</dbReference>
<evidence type="ECO:0000313" key="4">
    <source>
        <dbReference type="Proteomes" id="UP000295443"/>
    </source>
</evidence>
<organism evidence="3 4">
    <name type="scientific">Parasulfuritortus cantonensis</name>
    <dbReference type="NCBI Taxonomy" id="2528202"/>
    <lineage>
        <taxon>Bacteria</taxon>
        <taxon>Pseudomonadati</taxon>
        <taxon>Pseudomonadota</taxon>
        <taxon>Betaproteobacteria</taxon>
        <taxon>Nitrosomonadales</taxon>
        <taxon>Thiobacillaceae</taxon>
        <taxon>Parasulfuritortus</taxon>
    </lineage>
</organism>
<evidence type="ECO:0008006" key="5">
    <source>
        <dbReference type="Google" id="ProtNLM"/>
    </source>
</evidence>
<sequence>MRTEQLHWTGTAGWNRAPARADAGLVLIFGGTDVLTGERLAELRAFYPAAILLGCSTAGEILDTRVYDDSLAVTAVTFADTRLRLATRAVASAADSRPAGAQLAGELLGSDLRHVFLLSDGLAVNGTELVEGLKSVLPPGIEVTGGLSGDGARFQRTLVVADGAPEANRIAALGLYGSALQVGFGSLGGWDPFGPDRLITKAQGNVLYELDGQSALGLYKKYLGGHAAGLPATALLFPLALSAGPDQNTGPVRTVLAVDEAAQSMTFAGDMPEGMYVRLMKANFERLVDGAAGAAEHAGAPLAGAAAELAVLISCVGRKLVLKQRVEEEVEAVREVLGPKPALAGFYSYGEISPHVATARCELHNQTMTITTFREAAPA</sequence>
<evidence type="ECO:0000259" key="1">
    <source>
        <dbReference type="SMART" id="SM00897"/>
    </source>
</evidence>
<dbReference type="AlphaFoldDB" id="A0A4R1BL24"/>
<evidence type="ECO:0000259" key="2">
    <source>
        <dbReference type="SMART" id="SM01204"/>
    </source>
</evidence>
<dbReference type="Proteomes" id="UP000295443">
    <property type="component" value="Unassembled WGS sequence"/>
</dbReference>
<dbReference type="RefSeq" id="WP_131444955.1">
    <property type="nucleotide sequence ID" value="NZ_SJZB01000013.1"/>
</dbReference>
<dbReference type="PANTHER" id="PTHR40252">
    <property type="entry name" value="BLR0328 PROTEIN"/>
    <property type="match status" value="1"/>
</dbReference>
<dbReference type="SMART" id="SM01204">
    <property type="entry name" value="FIST_C"/>
    <property type="match status" value="1"/>
</dbReference>
<dbReference type="PANTHER" id="PTHR40252:SF2">
    <property type="entry name" value="BLR0328 PROTEIN"/>
    <property type="match status" value="1"/>
</dbReference>
<feature type="domain" description="FIST C-domain" evidence="2">
    <location>
        <begin position="215"/>
        <end position="355"/>
    </location>
</feature>
<accession>A0A4R1BL24</accession>
<dbReference type="Pfam" id="PF08495">
    <property type="entry name" value="FIST"/>
    <property type="match status" value="1"/>
</dbReference>
<dbReference type="InterPro" id="IPR019494">
    <property type="entry name" value="FIST_C"/>
</dbReference>
<feature type="domain" description="FIST" evidence="1">
    <location>
        <begin position="22"/>
        <end position="214"/>
    </location>
</feature>
<protein>
    <recommendedName>
        <fullName evidence="5">Histidine kinase</fullName>
    </recommendedName>
</protein>
<name>A0A4R1BL24_9PROT</name>
<gene>
    <name evidence="3" type="ORF">EZJ19_03785</name>
</gene>
<comment type="caution">
    <text evidence="3">The sequence shown here is derived from an EMBL/GenBank/DDBJ whole genome shotgun (WGS) entry which is preliminary data.</text>
</comment>
<dbReference type="SMART" id="SM00897">
    <property type="entry name" value="FIST"/>
    <property type="match status" value="1"/>
</dbReference>
<dbReference type="OrthoDB" id="9770435at2"/>
<evidence type="ECO:0000313" key="3">
    <source>
        <dbReference type="EMBL" id="TCJ18036.1"/>
    </source>
</evidence>
<dbReference type="InterPro" id="IPR013702">
    <property type="entry name" value="FIST_domain_N"/>
</dbReference>
<reference evidence="3 4" key="1">
    <citation type="submission" date="2019-03" db="EMBL/GenBank/DDBJ databases">
        <title>Genome sequence of Thiobacillaceae bacterium LSR1, a sulfur-oxidizing bacterium isolated from freshwater sediment.</title>
        <authorList>
            <person name="Li S."/>
        </authorList>
    </citation>
    <scope>NUCLEOTIDE SEQUENCE [LARGE SCALE GENOMIC DNA]</scope>
    <source>
        <strain evidence="3 4">LSR1</strain>
    </source>
</reference>
<proteinExistence type="predicted"/>
<dbReference type="EMBL" id="SJZB01000013">
    <property type="protein sequence ID" value="TCJ18036.1"/>
    <property type="molecule type" value="Genomic_DNA"/>
</dbReference>